<keyword evidence="2" id="KW-1185">Reference proteome</keyword>
<dbReference type="RefSeq" id="WP_140464620.1">
    <property type="nucleotide sequence ID" value="NZ_RCYZ01000001.1"/>
</dbReference>
<comment type="caution">
    <text evidence="1">The sequence shown here is derived from an EMBL/GenBank/DDBJ whole genome shotgun (WGS) entry which is preliminary data.</text>
</comment>
<reference evidence="1 2" key="1">
    <citation type="journal article" date="2019" name="Environ. Microbiol.">
        <title>Species interactions and distinct microbial communities in high Arctic permafrost affected cryosols are associated with the CH4 and CO2 gas fluxes.</title>
        <authorList>
            <person name="Altshuler I."/>
            <person name="Hamel J."/>
            <person name="Turney S."/>
            <person name="Magnuson E."/>
            <person name="Levesque R."/>
            <person name="Greer C."/>
            <person name="Whyte L.G."/>
        </authorList>
    </citation>
    <scope>NUCLEOTIDE SEQUENCE [LARGE SCALE GENOMIC DNA]</scope>
    <source>
        <strain evidence="1 2">S9.2P</strain>
    </source>
</reference>
<evidence type="ECO:0000313" key="2">
    <source>
        <dbReference type="Proteomes" id="UP000317646"/>
    </source>
</evidence>
<name>A0A502HB74_9BACT</name>
<accession>A0A502HB74</accession>
<dbReference type="EMBL" id="RCYZ01000001">
    <property type="protein sequence ID" value="TPG71999.1"/>
    <property type="molecule type" value="Genomic_DNA"/>
</dbReference>
<evidence type="ECO:0000313" key="1">
    <source>
        <dbReference type="EMBL" id="TPG71999.1"/>
    </source>
</evidence>
<gene>
    <name evidence="1" type="ORF">EAH73_01775</name>
</gene>
<dbReference type="AlphaFoldDB" id="A0A502HB74"/>
<dbReference type="Proteomes" id="UP000317646">
    <property type="component" value="Unassembled WGS sequence"/>
</dbReference>
<dbReference type="OrthoDB" id="877458at2"/>
<protein>
    <submittedName>
        <fullName evidence="1">Uncharacterized protein</fullName>
    </submittedName>
</protein>
<proteinExistence type="predicted"/>
<sequence>MPDANDYLLRNLAQEPGENLSGVGALWYALAADLLNFPATGGLVIRENLLLRPGAYWYQAVSVRRTVRYKQTPKDLGRHGTSYTQSLAGTLARHSGALAAGLEALDGQELVALYRDLNGETQLLGTPEQPLVWKDTNDSGLDYGTRNNYDWTLTGETPRRARPYLGTWQVSGVGLEGSVQLGTVPGGRVEIRDRAGKLMGVAEAGQTVVVRSGFRVAFTIL</sequence>
<organism evidence="1 2">
    <name type="scientific">Hymenobacter nivis</name>
    <dbReference type="NCBI Taxonomy" id="1850093"/>
    <lineage>
        <taxon>Bacteria</taxon>
        <taxon>Pseudomonadati</taxon>
        <taxon>Bacteroidota</taxon>
        <taxon>Cytophagia</taxon>
        <taxon>Cytophagales</taxon>
        <taxon>Hymenobacteraceae</taxon>
        <taxon>Hymenobacter</taxon>
    </lineage>
</organism>